<reference evidence="3 4" key="1">
    <citation type="submission" date="2015-01" db="EMBL/GenBank/DDBJ databases">
        <title>Evolution of Trichinella species and genotypes.</title>
        <authorList>
            <person name="Korhonen P.K."/>
            <person name="Edoardo P."/>
            <person name="Giuseppe L.R."/>
            <person name="Gasser R.B."/>
        </authorList>
    </citation>
    <scope>NUCLEOTIDE SEQUENCE [LARGE SCALE GENOMIC DNA]</scope>
    <source>
        <strain evidence="3">ISS2496</strain>
    </source>
</reference>
<accession>A0A0V1ACU4</accession>
<evidence type="ECO:0000313" key="3">
    <source>
        <dbReference type="EMBL" id="KRY22067.1"/>
    </source>
</evidence>
<dbReference type="Proteomes" id="UP000054783">
    <property type="component" value="Unassembled WGS sequence"/>
</dbReference>
<comment type="caution">
    <text evidence="3">The sequence shown here is derived from an EMBL/GenBank/DDBJ whole genome shotgun (WGS) entry which is preliminary data.</text>
</comment>
<organism evidence="3 4">
    <name type="scientific">Trichinella patagoniensis</name>
    <dbReference type="NCBI Taxonomy" id="990121"/>
    <lineage>
        <taxon>Eukaryota</taxon>
        <taxon>Metazoa</taxon>
        <taxon>Ecdysozoa</taxon>
        <taxon>Nematoda</taxon>
        <taxon>Enoplea</taxon>
        <taxon>Dorylaimia</taxon>
        <taxon>Trichinellida</taxon>
        <taxon>Trichinellidae</taxon>
        <taxon>Trichinella</taxon>
    </lineage>
</organism>
<feature type="region of interest" description="Disordered" evidence="1">
    <location>
        <begin position="1"/>
        <end position="46"/>
    </location>
</feature>
<feature type="compositionally biased region" description="Pro residues" evidence="1">
    <location>
        <begin position="30"/>
        <end position="41"/>
    </location>
</feature>
<proteinExistence type="predicted"/>
<feature type="transmembrane region" description="Helical" evidence="2">
    <location>
        <begin position="171"/>
        <end position="189"/>
    </location>
</feature>
<name>A0A0V1ACU4_9BILA</name>
<dbReference type="EMBL" id="JYDQ01000012">
    <property type="protein sequence ID" value="KRY22067.1"/>
    <property type="molecule type" value="Genomic_DNA"/>
</dbReference>
<keyword evidence="4" id="KW-1185">Reference proteome</keyword>
<gene>
    <name evidence="3" type="ORF">T12_13060</name>
</gene>
<keyword evidence="2" id="KW-0812">Transmembrane</keyword>
<evidence type="ECO:0000256" key="2">
    <source>
        <dbReference type="SAM" id="Phobius"/>
    </source>
</evidence>
<evidence type="ECO:0000313" key="4">
    <source>
        <dbReference type="Proteomes" id="UP000054783"/>
    </source>
</evidence>
<protein>
    <submittedName>
        <fullName evidence="3">Uncharacterized protein</fullName>
    </submittedName>
</protein>
<sequence length="225" mass="24874">MPPSRLSRLDAPHLPGLAPPRFGAHRQPGTSPPSRRPAPPPQRHRRILCTTHPGVSSQRTPWDPLSVDRGFRIDPARRTNGGSGVIFHGVGYDQGTRTLSTAISFASIFRVTDSATTICHDCTVEVYEPERLPWFPNGNPNASTTVRMSLSLDRPSVCTLTRFVQTLPTRLLIQLLLLLLAALFLALYIEPGSAAPRLTHRNQQYLVSGARVLFMLYPRPLDTSP</sequence>
<keyword evidence="2" id="KW-1133">Transmembrane helix</keyword>
<evidence type="ECO:0000256" key="1">
    <source>
        <dbReference type="SAM" id="MobiDB-lite"/>
    </source>
</evidence>
<keyword evidence="2" id="KW-0472">Membrane</keyword>
<dbReference type="AlphaFoldDB" id="A0A0V1ACU4"/>